<evidence type="ECO:0000256" key="1">
    <source>
        <dbReference type="ARBA" id="ARBA00022491"/>
    </source>
</evidence>
<protein>
    <submittedName>
        <fullName evidence="6">DeoR family transcriptional regulator</fullName>
    </submittedName>
    <submittedName>
        <fullName evidence="7">Transcriptional regulator, DeoR family</fullName>
    </submittedName>
</protein>
<keyword evidence="2" id="KW-0805">Transcription regulation</keyword>
<dbReference type="CDD" id="cd00090">
    <property type="entry name" value="HTH_ARSR"/>
    <property type="match status" value="1"/>
</dbReference>
<evidence type="ECO:0000259" key="5">
    <source>
        <dbReference type="PROSITE" id="PS51000"/>
    </source>
</evidence>
<evidence type="ECO:0000313" key="6">
    <source>
        <dbReference type="EMBL" id="RCK48412.1"/>
    </source>
</evidence>
<keyword evidence="1" id="KW-0678">Repressor</keyword>
<evidence type="ECO:0000313" key="8">
    <source>
        <dbReference type="Proteomes" id="UP000219068"/>
    </source>
</evidence>
<dbReference type="EMBL" id="JPWJ01000008">
    <property type="protein sequence ID" value="RCK48412.1"/>
    <property type="molecule type" value="Genomic_DNA"/>
</dbReference>
<organism evidence="6 9">
    <name type="scientific">Thalassospira xiamenensis</name>
    <dbReference type="NCBI Taxonomy" id="220697"/>
    <lineage>
        <taxon>Bacteria</taxon>
        <taxon>Pseudomonadati</taxon>
        <taxon>Pseudomonadota</taxon>
        <taxon>Alphaproteobacteria</taxon>
        <taxon>Rhodospirillales</taxon>
        <taxon>Thalassospiraceae</taxon>
        <taxon>Thalassospira</taxon>
    </lineage>
</organism>
<evidence type="ECO:0000256" key="4">
    <source>
        <dbReference type="ARBA" id="ARBA00023163"/>
    </source>
</evidence>
<dbReference type="SMART" id="SM01134">
    <property type="entry name" value="DeoRC"/>
    <property type="match status" value="1"/>
</dbReference>
<dbReference type="Pfam" id="PF08220">
    <property type="entry name" value="HTH_DeoR"/>
    <property type="match status" value="1"/>
</dbReference>
<dbReference type="Pfam" id="PF00455">
    <property type="entry name" value="DeoRC"/>
    <property type="match status" value="1"/>
</dbReference>
<dbReference type="PROSITE" id="PS51000">
    <property type="entry name" value="HTH_DEOR_2"/>
    <property type="match status" value="1"/>
</dbReference>
<dbReference type="SMART" id="SM00420">
    <property type="entry name" value="HTH_DEOR"/>
    <property type="match status" value="1"/>
</dbReference>
<evidence type="ECO:0000313" key="9">
    <source>
        <dbReference type="Proteomes" id="UP000252266"/>
    </source>
</evidence>
<dbReference type="InterPro" id="IPR037171">
    <property type="entry name" value="NagB/RpiA_transferase-like"/>
</dbReference>
<proteinExistence type="predicted"/>
<dbReference type="SUPFAM" id="SSF100950">
    <property type="entry name" value="NagB/RpiA/CoA transferase-like"/>
    <property type="match status" value="1"/>
</dbReference>
<dbReference type="Proteomes" id="UP000252266">
    <property type="component" value="Unassembled WGS sequence"/>
</dbReference>
<evidence type="ECO:0000256" key="3">
    <source>
        <dbReference type="ARBA" id="ARBA00023125"/>
    </source>
</evidence>
<dbReference type="InterPro" id="IPR014036">
    <property type="entry name" value="DeoR-like_C"/>
</dbReference>
<dbReference type="GO" id="GO:0003700">
    <property type="term" value="F:DNA-binding transcription factor activity"/>
    <property type="evidence" value="ECO:0007669"/>
    <property type="project" value="InterPro"/>
</dbReference>
<dbReference type="Proteomes" id="UP000219068">
    <property type="component" value="Unassembled WGS sequence"/>
</dbReference>
<keyword evidence="4" id="KW-0804">Transcription</keyword>
<dbReference type="PANTHER" id="PTHR30363">
    <property type="entry name" value="HTH-TYPE TRANSCRIPTIONAL REGULATOR SRLR-RELATED"/>
    <property type="match status" value="1"/>
</dbReference>
<feature type="domain" description="HTH deoR-type" evidence="5">
    <location>
        <begin position="4"/>
        <end position="59"/>
    </location>
</feature>
<evidence type="ECO:0000256" key="2">
    <source>
        <dbReference type="ARBA" id="ARBA00023015"/>
    </source>
</evidence>
<dbReference type="Gene3D" id="1.10.10.10">
    <property type="entry name" value="Winged helix-like DNA-binding domain superfamily/Winged helix DNA-binding domain"/>
    <property type="match status" value="1"/>
</dbReference>
<dbReference type="PROSITE" id="PS00894">
    <property type="entry name" value="HTH_DEOR_1"/>
    <property type="match status" value="1"/>
</dbReference>
<dbReference type="InterPro" id="IPR018356">
    <property type="entry name" value="Tscrpt_reg_HTH_DeoR_CS"/>
</dbReference>
<gene>
    <name evidence="7" type="ORF">SAMN05428964_101460</name>
    <name evidence="6" type="ORF">TH44_14845</name>
</gene>
<keyword evidence="3" id="KW-0238">DNA-binding</keyword>
<dbReference type="InterPro" id="IPR036390">
    <property type="entry name" value="WH_DNA-bd_sf"/>
</dbReference>
<accession>A0A154KTG3</accession>
<dbReference type="PANTHER" id="PTHR30363:SF4">
    <property type="entry name" value="GLYCEROL-3-PHOSPHATE REGULON REPRESSOR"/>
    <property type="match status" value="1"/>
</dbReference>
<dbReference type="GO" id="GO:0003677">
    <property type="term" value="F:DNA binding"/>
    <property type="evidence" value="ECO:0007669"/>
    <property type="project" value="UniProtKB-KW"/>
</dbReference>
<dbReference type="RefSeq" id="WP_062949058.1">
    <property type="nucleotide sequence ID" value="NZ_JALLPZ010000001.1"/>
</dbReference>
<name>A0A154KTG3_9PROT</name>
<dbReference type="PRINTS" id="PR00037">
    <property type="entry name" value="HTHLACR"/>
</dbReference>
<dbReference type="InterPro" id="IPR011991">
    <property type="entry name" value="ArsR-like_HTH"/>
</dbReference>
<dbReference type="SUPFAM" id="SSF46785">
    <property type="entry name" value="Winged helix' DNA-binding domain"/>
    <property type="match status" value="1"/>
</dbReference>
<dbReference type="InterPro" id="IPR036388">
    <property type="entry name" value="WH-like_DNA-bd_sf"/>
</dbReference>
<dbReference type="Gene3D" id="3.30.750.70">
    <property type="entry name" value="4-hydroxybutyrate coenzyme like domains"/>
    <property type="match status" value="1"/>
</dbReference>
<sequence length="254" mass="27946">MGKLDRRRREILELVAANSFMTIDTLADHFAVTPQTIRRDINEMAEEGLVARYHGGAASLSTTENTAYTDRQVLNLGSKREIAKLVAQHIPEGASIFINIGTTNEEVARALSSHKSLKIITNNLHVAQICAANPGFEVIIAGGVVRQRDFGVIGEATIDFINQFKVDYAIVGISGVDEDGSLMDFDYREVRVARAIISNARQTFLCTDASKFGRRAMVRLGHLSEIDALFTDRHPGPVWADVIREADVSVYTAN</sequence>
<reference evidence="6 9" key="1">
    <citation type="submission" date="2014-07" db="EMBL/GenBank/DDBJ databases">
        <title>Draft genome sequence of Thalassospira xiamenensis IB13.</title>
        <authorList>
            <person name="Lai Q."/>
            <person name="Shao Z."/>
        </authorList>
    </citation>
    <scope>NUCLEOTIDE SEQUENCE [LARGE SCALE GENOMIC DNA]</scope>
    <source>
        <strain evidence="6 9">IB13</strain>
    </source>
</reference>
<reference evidence="7 8" key="2">
    <citation type="submission" date="2017-08" db="EMBL/GenBank/DDBJ databases">
        <authorList>
            <person name="de Groot N.N."/>
        </authorList>
    </citation>
    <scope>NUCLEOTIDE SEQUENCE [LARGE SCALE GENOMIC DNA]</scope>
    <source>
        <strain evidence="7 8">USBA 78</strain>
    </source>
</reference>
<dbReference type="InterPro" id="IPR001034">
    <property type="entry name" value="DeoR_HTH"/>
</dbReference>
<dbReference type="InterPro" id="IPR050313">
    <property type="entry name" value="Carb_Metab_HTH_regulators"/>
</dbReference>
<dbReference type="AlphaFoldDB" id="A0A154KTG3"/>
<evidence type="ECO:0000313" key="7">
    <source>
        <dbReference type="EMBL" id="SOB91697.1"/>
    </source>
</evidence>
<dbReference type="EMBL" id="OBMM01000001">
    <property type="protein sequence ID" value="SOB91697.1"/>
    <property type="molecule type" value="Genomic_DNA"/>
</dbReference>